<dbReference type="InterPro" id="IPR036691">
    <property type="entry name" value="Endo/exonu/phosph_ase_sf"/>
</dbReference>
<organism evidence="1 2">
    <name type="scientific">Winogradskyella thalassocola</name>
    <dbReference type="NCBI Taxonomy" id="262004"/>
    <lineage>
        <taxon>Bacteria</taxon>
        <taxon>Pseudomonadati</taxon>
        <taxon>Bacteroidota</taxon>
        <taxon>Flavobacteriia</taxon>
        <taxon>Flavobacteriales</taxon>
        <taxon>Flavobacteriaceae</taxon>
        <taxon>Winogradskyella</taxon>
    </lineage>
</organism>
<evidence type="ECO:0000313" key="2">
    <source>
        <dbReference type="Proteomes" id="UP000199492"/>
    </source>
</evidence>
<gene>
    <name evidence="1" type="ORF">SAMN04489796_102172</name>
</gene>
<keyword evidence="2" id="KW-1185">Reference proteome</keyword>
<name>A0A1G8BA38_9FLAO</name>
<keyword evidence="1" id="KW-0378">Hydrolase</keyword>
<dbReference type="STRING" id="262004.SAMN04489796_102172"/>
<dbReference type="RefSeq" id="WP_092467053.1">
    <property type="nucleotide sequence ID" value="NZ_FNCZ01000002.1"/>
</dbReference>
<proteinExistence type="predicted"/>
<accession>A0A1G8BA38</accession>
<dbReference type="GO" id="GO:0004527">
    <property type="term" value="F:exonuclease activity"/>
    <property type="evidence" value="ECO:0007669"/>
    <property type="project" value="UniProtKB-KW"/>
</dbReference>
<reference evidence="2" key="1">
    <citation type="submission" date="2016-10" db="EMBL/GenBank/DDBJ databases">
        <authorList>
            <person name="Varghese N."/>
            <person name="Submissions S."/>
        </authorList>
    </citation>
    <scope>NUCLEOTIDE SEQUENCE [LARGE SCALE GENOMIC DNA]</scope>
    <source>
        <strain evidence="2">DSM 15363</strain>
    </source>
</reference>
<dbReference type="Gene3D" id="3.60.10.10">
    <property type="entry name" value="Endonuclease/exonuclease/phosphatase"/>
    <property type="match status" value="1"/>
</dbReference>
<dbReference type="AlphaFoldDB" id="A0A1G8BA38"/>
<dbReference type="Proteomes" id="UP000199492">
    <property type="component" value="Unassembled WGS sequence"/>
</dbReference>
<dbReference type="OrthoDB" id="6199360at2"/>
<keyword evidence="1" id="KW-0540">Nuclease</keyword>
<dbReference type="EMBL" id="FNCZ01000002">
    <property type="protein sequence ID" value="SDH29460.1"/>
    <property type="molecule type" value="Genomic_DNA"/>
</dbReference>
<protein>
    <submittedName>
        <fullName evidence="1">Endonuclease/Exonuclease/phosphatase family protein</fullName>
    </submittedName>
</protein>
<dbReference type="GO" id="GO:0004519">
    <property type="term" value="F:endonuclease activity"/>
    <property type="evidence" value="ECO:0007669"/>
    <property type="project" value="UniProtKB-KW"/>
</dbReference>
<sequence length="351" mass="40142">MSLKISTWNVKHSQKLIEDHPTADILERIGRVKDTITLINADILLVVEGPKGEAKIIDFCHKVLDNAWVPVLLQGPTDGVGDRDRDYGYDMRGTQWVWYLVKPSVLPQCRIQAATVWHSFIGRDNWQVNYWGQFERDNHEHYRQPQVLIYKLDDGKEIECIGVHLKSKINKDPITYDAEQNLTGDYVNTALKARVKLATEARNIRHYVDAKFRQLEAPALVILGDCNDGPGQDYFESNYLFFDLIQNLQGEVLMAEKYFNHVLFDVAKDLRWTARFRDPILKIPASKNPLLIDHILVSQPLCNGSFPLKVNAKAGKVEHEIFERVNANSNSKTISSDHRPVSVVLEDTVIV</sequence>
<keyword evidence="1" id="KW-0255">Endonuclease</keyword>
<keyword evidence="1" id="KW-0269">Exonuclease</keyword>
<dbReference type="SUPFAM" id="SSF56219">
    <property type="entry name" value="DNase I-like"/>
    <property type="match status" value="1"/>
</dbReference>
<evidence type="ECO:0000313" key="1">
    <source>
        <dbReference type="EMBL" id="SDH29460.1"/>
    </source>
</evidence>